<reference evidence="1" key="1">
    <citation type="journal article" date="2017" name="Syst. Appl. Microbiol.">
        <title>Soybeans inoculated with root zone soils of Canadian native legumes harbour diverse and novel Bradyrhizobium spp. that possess agricultural potential.</title>
        <authorList>
            <person name="Bromfield E.S.P."/>
            <person name="Cloutier S."/>
            <person name="Tambong J.T."/>
            <person name="Tran Thi T.V."/>
        </authorList>
    </citation>
    <scope>NUCLEOTIDE SEQUENCE</scope>
    <source>
        <strain evidence="1">1S5</strain>
    </source>
</reference>
<dbReference type="Proteomes" id="UP000551709">
    <property type="component" value="Chromosome"/>
</dbReference>
<evidence type="ECO:0000313" key="1">
    <source>
        <dbReference type="EMBL" id="UPT84558.1"/>
    </source>
</evidence>
<dbReference type="InterPro" id="IPR036249">
    <property type="entry name" value="Thioredoxin-like_sf"/>
</dbReference>
<reference evidence="1" key="2">
    <citation type="submission" date="2022-04" db="EMBL/GenBank/DDBJ databases">
        <authorList>
            <person name="Bromfield E.S.P."/>
            <person name="Cloutier S."/>
        </authorList>
    </citation>
    <scope>NUCLEOTIDE SEQUENCE</scope>
    <source>
        <strain evidence="1">1S5</strain>
    </source>
</reference>
<dbReference type="Gene3D" id="3.40.30.10">
    <property type="entry name" value="Glutaredoxin"/>
    <property type="match status" value="1"/>
</dbReference>
<name>A0A8T5V5S7_9BRAD</name>
<dbReference type="SUPFAM" id="SSF52833">
    <property type="entry name" value="Thioredoxin-like"/>
    <property type="match status" value="1"/>
</dbReference>
<dbReference type="GO" id="GO:0016491">
    <property type="term" value="F:oxidoreductase activity"/>
    <property type="evidence" value="ECO:0007669"/>
    <property type="project" value="InterPro"/>
</dbReference>
<dbReference type="RefSeq" id="WP_175618062.1">
    <property type="nucleotide sequence ID" value="NZ_CP096255.1"/>
</dbReference>
<dbReference type="EMBL" id="CP096255">
    <property type="protein sequence ID" value="UPT84558.1"/>
    <property type="molecule type" value="Genomic_DNA"/>
</dbReference>
<organism evidence="1 2">
    <name type="scientific">Bradyrhizobium barranii subsp. apii</name>
    <dbReference type="NCBI Taxonomy" id="2819348"/>
    <lineage>
        <taxon>Bacteria</taxon>
        <taxon>Pseudomonadati</taxon>
        <taxon>Pseudomonadota</taxon>
        <taxon>Alphaproteobacteria</taxon>
        <taxon>Hyphomicrobiales</taxon>
        <taxon>Nitrobacteraceae</taxon>
        <taxon>Bradyrhizobium</taxon>
        <taxon>Bradyrhizobium barranii</taxon>
    </lineage>
</organism>
<proteinExistence type="predicted"/>
<accession>A0A8T5V5S7</accession>
<dbReference type="InterPro" id="IPR000866">
    <property type="entry name" value="AhpC/TSA"/>
</dbReference>
<dbReference type="Pfam" id="PF00578">
    <property type="entry name" value="AhpC-TSA"/>
    <property type="match status" value="1"/>
</dbReference>
<protein>
    <submittedName>
        <fullName evidence="1">Redoxin domain-containing protein</fullName>
    </submittedName>
</protein>
<dbReference type="AlphaFoldDB" id="A0A8T5V5S7"/>
<evidence type="ECO:0000313" key="2">
    <source>
        <dbReference type="Proteomes" id="UP000551709"/>
    </source>
</evidence>
<dbReference type="GO" id="GO:0016209">
    <property type="term" value="F:antioxidant activity"/>
    <property type="evidence" value="ECO:0007669"/>
    <property type="project" value="InterPro"/>
</dbReference>
<sequence>MRPDMMPGVTFPDYELSDHTGKHRKLSELQGGDPMVLVLGRGGFCPKDRRQAEGLLQLHREMEVGYCRLVTITTDNITQTNEYRSGVGAHWPFLSDSRRIVQKDLDIAEYTDPVHNPMIPHVVVLEPGLRVHKIYNGYWFFGRPTVEELRQDLRAVSMNCRPDWDITAPGLKAFWDQGHKEHFYPYGKAYVETLGERD</sequence>
<gene>
    <name evidence="1" type="ORF">HAP41_0000029860</name>
</gene>